<feature type="transmembrane region" description="Helical" evidence="6">
    <location>
        <begin position="111"/>
        <end position="131"/>
    </location>
</feature>
<name>A0AAX4FV87_9EURY</name>
<protein>
    <submittedName>
        <fullName evidence="8">Monovalent cation/H+ antiporter subunit D family protein</fullName>
    </submittedName>
</protein>
<keyword evidence="2" id="KW-1003">Cell membrane</keyword>
<dbReference type="InterPro" id="IPR003918">
    <property type="entry name" value="NADH_UbQ_OxRdtase"/>
</dbReference>
<evidence type="ECO:0000313" key="8">
    <source>
        <dbReference type="EMBL" id="WOX57804.1"/>
    </source>
</evidence>
<feature type="transmembrane region" description="Helical" evidence="6">
    <location>
        <begin position="280"/>
        <end position="301"/>
    </location>
</feature>
<dbReference type="Pfam" id="PF00361">
    <property type="entry name" value="Proton_antipo_M"/>
    <property type="match status" value="1"/>
</dbReference>
<keyword evidence="3 6" id="KW-0812">Transmembrane</keyword>
<reference evidence="8 9" key="1">
    <citation type="submission" date="2023-10" db="EMBL/GenBank/DDBJ databases">
        <title>The complete genome sequence of Methanoculleus receptaculi DSM 18860.</title>
        <authorList>
            <person name="Lai S.-J."/>
            <person name="You Y.-T."/>
            <person name="Chen S.-C."/>
        </authorList>
    </citation>
    <scope>NUCLEOTIDE SEQUENCE [LARGE SCALE GENOMIC DNA]</scope>
    <source>
        <strain evidence="8 9">DSM 18860</strain>
    </source>
</reference>
<dbReference type="InterPro" id="IPR050586">
    <property type="entry name" value="CPA3_Na-H_Antiporter_D"/>
</dbReference>
<sequence length="501" mass="53697">MIEHLPVILITVPILSALLILLLGWHDRRFCYPITLATILFQFVGGIALLIEVMRQGTIHYHLGGWAPPLGIEFVIDTFNSYILPIILFLAVAAAVYARRSVEKEIEPEKIVSFYVLFQILVTGLVGMTITGDIFNLYVFLEISSIAAYTLIASARRPRAYVAALNYLILGSIAGGFVLLGIGNLYVATGTLNMADIARLLPASYGLATVHTAFLLLIIGFSIKVALFPLHLWLPDAYTEAPSAVTVLISTVMAKVSVYAMFRVVFSVFTMAYFVETVPVTELILLIAAVAIVAGAVLAIAQDDLKRMLAYSSVSQIGYIVFALGVANQIALEGGLLHILGHAVMKGCLFMVAGVIIYRLGTSRFSDLKGIAATMPVTCAAFALAGASMIGVPPTIGFASKYYLVMGALEAGYWVYAAVLLAGSLLAVGYIWRFIEVAYFSASSHHEAGGDHCPAPAVREAPLSMLVPMVILSFLCLLLGIFVEPLIEIVAPAVSLLLGGA</sequence>
<feature type="transmembrane region" description="Helical" evidence="6">
    <location>
        <begin position="137"/>
        <end position="155"/>
    </location>
</feature>
<evidence type="ECO:0000313" key="9">
    <source>
        <dbReference type="Proteomes" id="UP001305652"/>
    </source>
</evidence>
<feature type="transmembrane region" description="Helical" evidence="6">
    <location>
        <begin position="208"/>
        <end position="233"/>
    </location>
</feature>
<feature type="transmembrane region" description="Helical" evidence="6">
    <location>
        <begin position="370"/>
        <end position="393"/>
    </location>
</feature>
<dbReference type="GO" id="GO:0042773">
    <property type="term" value="P:ATP synthesis coupled electron transport"/>
    <property type="evidence" value="ECO:0007669"/>
    <property type="project" value="InterPro"/>
</dbReference>
<dbReference type="PANTHER" id="PTHR42703:SF1">
    <property type="entry name" value="NA(+)_H(+) ANTIPORTER SUBUNIT D1"/>
    <property type="match status" value="1"/>
</dbReference>
<organism evidence="8 9">
    <name type="scientific">Methanoculleus receptaculi</name>
    <dbReference type="NCBI Taxonomy" id="394967"/>
    <lineage>
        <taxon>Archaea</taxon>
        <taxon>Methanobacteriati</taxon>
        <taxon>Methanobacteriota</taxon>
        <taxon>Stenosarchaea group</taxon>
        <taxon>Methanomicrobia</taxon>
        <taxon>Methanomicrobiales</taxon>
        <taxon>Methanomicrobiaceae</taxon>
        <taxon>Methanoculleus</taxon>
    </lineage>
</organism>
<dbReference type="KEGG" id="mrc:R6Y96_00685"/>
<gene>
    <name evidence="8" type="ORF">R6Y96_00685</name>
</gene>
<feature type="domain" description="NADH:quinone oxidoreductase/Mrp antiporter transmembrane" evidence="7">
    <location>
        <begin position="133"/>
        <end position="425"/>
    </location>
</feature>
<dbReference type="GeneID" id="85731628"/>
<dbReference type="GO" id="GO:0005886">
    <property type="term" value="C:plasma membrane"/>
    <property type="evidence" value="ECO:0007669"/>
    <property type="project" value="UniProtKB-SubCell"/>
</dbReference>
<comment type="subcellular location">
    <subcellularLocation>
        <location evidence="1">Cell membrane</location>
        <topology evidence="1">Multi-pass membrane protein</topology>
    </subcellularLocation>
</comment>
<dbReference type="GO" id="GO:0008137">
    <property type="term" value="F:NADH dehydrogenase (ubiquinone) activity"/>
    <property type="evidence" value="ECO:0007669"/>
    <property type="project" value="InterPro"/>
</dbReference>
<keyword evidence="5 6" id="KW-0472">Membrane</keyword>
<feature type="transmembrane region" description="Helical" evidence="6">
    <location>
        <begin position="413"/>
        <end position="432"/>
    </location>
</feature>
<dbReference type="AlphaFoldDB" id="A0AAX4FV87"/>
<evidence type="ECO:0000256" key="5">
    <source>
        <dbReference type="ARBA" id="ARBA00023136"/>
    </source>
</evidence>
<proteinExistence type="predicted"/>
<dbReference type="PRINTS" id="PR01437">
    <property type="entry name" value="NUOXDRDTASE4"/>
</dbReference>
<keyword evidence="9" id="KW-1185">Reference proteome</keyword>
<feature type="transmembrane region" description="Helical" evidence="6">
    <location>
        <begin position="339"/>
        <end position="358"/>
    </location>
</feature>
<feature type="transmembrane region" description="Helical" evidence="6">
    <location>
        <begin position="6"/>
        <end position="23"/>
    </location>
</feature>
<accession>A0AAX4FV87</accession>
<dbReference type="Proteomes" id="UP001305652">
    <property type="component" value="Chromosome"/>
</dbReference>
<dbReference type="PANTHER" id="PTHR42703">
    <property type="entry name" value="NADH DEHYDROGENASE"/>
    <property type="match status" value="1"/>
</dbReference>
<feature type="transmembrane region" description="Helical" evidence="6">
    <location>
        <begin position="308"/>
        <end position="327"/>
    </location>
</feature>
<evidence type="ECO:0000256" key="6">
    <source>
        <dbReference type="SAM" id="Phobius"/>
    </source>
</evidence>
<feature type="transmembrane region" description="Helical" evidence="6">
    <location>
        <begin position="79"/>
        <end position="99"/>
    </location>
</feature>
<dbReference type="EMBL" id="CP137642">
    <property type="protein sequence ID" value="WOX57804.1"/>
    <property type="molecule type" value="Genomic_DNA"/>
</dbReference>
<feature type="transmembrane region" description="Helical" evidence="6">
    <location>
        <begin position="245"/>
        <end position="274"/>
    </location>
</feature>
<dbReference type="InterPro" id="IPR001750">
    <property type="entry name" value="ND/Mrp_TM"/>
</dbReference>
<evidence type="ECO:0000259" key="7">
    <source>
        <dbReference type="Pfam" id="PF00361"/>
    </source>
</evidence>
<evidence type="ECO:0000256" key="2">
    <source>
        <dbReference type="ARBA" id="ARBA00022475"/>
    </source>
</evidence>
<evidence type="ECO:0000256" key="1">
    <source>
        <dbReference type="ARBA" id="ARBA00004651"/>
    </source>
</evidence>
<dbReference type="RefSeq" id="WP_318621547.1">
    <property type="nucleotide sequence ID" value="NZ_CP137642.1"/>
</dbReference>
<keyword evidence="4 6" id="KW-1133">Transmembrane helix</keyword>
<feature type="transmembrane region" description="Helical" evidence="6">
    <location>
        <begin position="466"/>
        <end position="487"/>
    </location>
</feature>
<feature type="transmembrane region" description="Helical" evidence="6">
    <location>
        <begin position="30"/>
        <end position="51"/>
    </location>
</feature>
<feature type="transmembrane region" description="Helical" evidence="6">
    <location>
        <begin position="167"/>
        <end position="188"/>
    </location>
</feature>
<evidence type="ECO:0000256" key="3">
    <source>
        <dbReference type="ARBA" id="ARBA00022692"/>
    </source>
</evidence>
<evidence type="ECO:0000256" key="4">
    <source>
        <dbReference type="ARBA" id="ARBA00022989"/>
    </source>
</evidence>